<name>A0A1J5RV27_9ZZZZ</name>
<dbReference type="CDD" id="cd20736">
    <property type="entry name" value="PoNe_Nuclease"/>
    <property type="match status" value="1"/>
</dbReference>
<dbReference type="SUPFAM" id="SSF52980">
    <property type="entry name" value="Restriction endonuclease-like"/>
    <property type="match status" value="1"/>
</dbReference>
<dbReference type="Pfam" id="PF02021">
    <property type="entry name" value="UPF0102"/>
    <property type="match status" value="1"/>
</dbReference>
<gene>
    <name evidence="1" type="ORF">GALL_182190</name>
</gene>
<dbReference type="InterPro" id="IPR003509">
    <property type="entry name" value="UPF0102_YraN-like"/>
</dbReference>
<dbReference type="GO" id="GO:0003676">
    <property type="term" value="F:nucleic acid binding"/>
    <property type="evidence" value="ECO:0007669"/>
    <property type="project" value="InterPro"/>
</dbReference>
<organism evidence="1">
    <name type="scientific">mine drainage metagenome</name>
    <dbReference type="NCBI Taxonomy" id="410659"/>
    <lineage>
        <taxon>unclassified sequences</taxon>
        <taxon>metagenomes</taxon>
        <taxon>ecological metagenomes</taxon>
    </lineage>
</organism>
<dbReference type="InterPro" id="IPR011335">
    <property type="entry name" value="Restrct_endonuc-II-like"/>
</dbReference>
<accession>A0A1J5RV27</accession>
<evidence type="ECO:0000313" key="1">
    <source>
        <dbReference type="EMBL" id="OIQ99822.1"/>
    </source>
</evidence>
<dbReference type="EMBL" id="MLJW01000102">
    <property type="protein sequence ID" value="OIQ99822.1"/>
    <property type="molecule type" value="Genomic_DNA"/>
</dbReference>
<reference evidence="1" key="1">
    <citation type="submission" date="2016-10" db="EMBL/GenBank/DDBJ databases">
        <title>Sequence of Gallionella enrichment culture.</title>
        <authorList>
            <person name="Poehlein A."/>
            <person name="Muehling M."/>
            <person name="Daniel R."/>
        </authorList>
    </citation>
    <scope>NUCLEOTIDE SEQUENCE</scope>
</reference>
<dbReference type="PANTHER" id="PTHR34039">
    <property type="entry name" value="UPF0102 PROTEIN YRAN"/>
    <property type="match status" value="1"/>
</dbReference>
<dbReference type="Gene3D" id="3.40.1350.10">
    <property type="match status" value="1"/>
</dbReference>
<dbReference type="InterPro" id="IPR011856">
    <property type="entry name" value="tRNA_endonuc-like_dom_sf"/>
</dbReference>
<comment type="caution">
    <text evidence="1">The sequence shown here is derived from an EMBL/GenBank/DDBJ whole genome shotgun (WGS) entry which is preliminary data.</text>
</comment>
<dbReference type="NCBIfam" id="TIGR00252">
    <property type="entry name" value="YraN family protein"/>
    <property type="match status" value="1"/>
</dbReference>
<protein>
    <submittedName>
        <fullName evidence="1">Uncharacterized protein</fullName>
    </submittedName>
</protein>
<dbReference type="AlphaFoldDB" id="A0A1J5RV27"/>
<dbReference type="HAMAP" id="MF_00048">
    <property type="entry name" value="UPF0102"/>
    <property type="match status" value="1"/>
</dbReference>
<proteinExistence type="inferred from homology"/>
<dbReference type="NCBIfam" id="NF009150">
    <property type="entry name" value="PRK12497.1-3"/>
    <property type="match status" value="1"/>
</dbReference>
<dbReference type="PANTHER" id="PTHR34039:SF1">
    <property type="entry name" value="UPF0102 PROTEIN YRAN"/>
    <property type="match status" value="1"/>
</dbReference>
<sequence length="111" mass="12391">MKPGARAEQVAARFLQQNGLRLVQSNFRCRFGEIDLILRDGETLVFAEVRQRSRGDFGGAAASIDGHKQRRLILTAQHYLASLPHVPPCRFDAVLLDAADNVDWVKSAFEV</sequence>